<protein>
    <submittedName>
        <fullName evidence="2">Uncharacterized protein</fullName>
    </submittedName>
</protein>
<dbReference type="RefSeq" id="WP_252621059.1">
    <property type="nucleotide sequence ID" value="NZ_CP099490.1"/>
</dbReference>
<organism evidence="2 3">
    <name type="scientific">Ornithinimicrobium cryptoxanthini</name>
    <dbReference type="NCBI Taxonomy" id="2934161"/>
    <lineage>
        <taxon>Bacteria</taxon>
        <taxon>Bacillati</taxon>
        <taxon>Actinomycetota</taxon>
        <taxon>Actinomycetes</taxon>
        <taxon>Micrococcales</taxon>
        <taxon>Ornithinimicrobiaceae</taxon>
        <taxon>Ornithinimicrobium</taxon>
    </lineage>
</organism>
<evidence type="ECO:0000256" key="1">
    <source>
        <dbReference type="SAM" id="Phobius"/>
    </source>
</evidence>
<feature type="transmembrane region" description="Helical" evidence="1">
    <location>
        <begin position="62"/>
        <end position="80"/>
    </location>
</feature>
<proteinExistence type="predicted"/>
<keyword evidence="1" id="KW-0812">Transmembrane</keyword>
<name>A0ABY4YI53_9MICO</name>
<accession>A0ABY4YI53</accession>
<dbReference type="EMBL" id="CP099490">
    <property type="protein sequence ID" value="USQ76364.1"/>
    <property type="molecule type" value="Genomic_DNA"/>
</dbReference>
<evidence type="ECO:0000313" key="2">
    <source>
        <dbReference type="EMBL" id="USQ76364.1"/>
    </source>
</evidence>
<feature type="transmembrane region" description="Helical" evidence="1">
    <location>
        <begin position="118"/>
        <end position="137"/>
    </location>
</feature>
<reference evidence="2" key="1">
    <citation type="submission" date="2022-06" db="EMBL/GenBank/DDBJ databases">
        <title>Ornithinimicrobium JY.X270.</title>
        <authorList>
            <person name="Huang Y."/>
        </authorList>
    </citation>
    <scope>NUCLEOTIDE SEQUENCE</scope>
    <source>
        <strain evidence="2">JY.X270</strain>
    </source>
</reference>
<keyword evidence="1" id="KW-0472">Membrane</keyword>
<feature type="transmembrane region" description="Helical" evidence="1">
    <location>
        <begin position="85"/>
        <end position="106"/>
    </location>
</feature>
<feature type="transmembrane region" description="Helical" evidence="1">
    <location>
        <begin position="149"/>
        <end position="168"/>
    </location>
</feature>
<keyword evidence="3" id="KW-1185">Reference proteome</keyword>
<feature type="transmembrane region" description="Helical" evidence="1">
    <location>
        <begin position="21"/>
        <end position="42"/>
    </location>
</feature>
<sequence length="320" mass="34528">MSVHASQPGDQHADEERAAGGSGLAASAVIGLVVGGLLWLAWEPTTRECNGISECFGPPVSAAVLTLGAFVAVLVVRRILRLRPVFLPSLLGFVGGGGLLLMAESLTNIWPREIHDPLAPWWSWLLVGGVIGGLAHWMHQPGRRWVERIVPVAVVLGLIIAGVTWVSVERDRRQLAELESVGVDTVMAPTFDDFSVSFARRGQSAGAGDFVRIHLSPHEGRAPAWPHTYLVPVHDRDLCELAVALTRESVTCVETAAGVELTDDFLEGAGVVEGDTLLLVTARVSPERDEPDEWTQQALRTGVDQRVLTTLEELRDGDVD</sequence>
<gene>
    <name evidence="2" type="ORF">NF557_00065</name>
</gene>
<dbReference type="Proteomes" id="UP001056535">
    <property type="component" value="Chromosome"/>
</dbReference>
<keyword evidence="1" id="KW-1133">Transmembrane helix</keyword>
<evidence type="ECO:0000313" key="3">
    <source>
        <dbReference type="Proteomes" id="UP001056535"/>
    </source>
</evidence>